<keyword evidence="8 10" id="KW-0472">Membrane</keyword>
<dbReference type="PANTHER" id="PTHR21092">
    <property type="entry name" value="NICASTRIN"/>
    <property type="match status" value="1"/>
</dbReference>
<evidence type="ECO:0000256" key="4">
    <source>
        <dbReference type="ARBA" id="ARBA00022692"/>
    </source>
</evidence>
<evidence type="ECO:0000256" key="8">
    <source>
        <dbReference type="ARBA" id="ARBA00023136"/>
    </source>
</evidence>
<evidence type="ECO:0000256" key="7">
    <source>
        <dbReference type="ARBA" id="ARBA00022989"/>
    </source>
</evidence>
<evidence type="ECO:0000313" key="12">
    <source>
        <dbReference type="EMBL" id="CEK73607.1"/>
    </source>
</evidence>
<feature type="non-terminal residue" evidence="12">
    <location>
        <position position="1"/>
    </location>
</feature>
<gene>
    <name evidence="12" type="primary">ORF87469</name>
</gene>
<evidence type="ECO:0000256" key="3">
    <source>
        <dbReference type="ARBA" id="ARBA00015303"/>
    </source>
</evidence>
<sequence>KIEMAALRKSVVVLLVFYCYITVLVNSVFGVRTKNKIYIDLKTQSACFRNLNATHQAGCTSGSRGNVGTVHYIQTEDDFDWILSTGPHAPYVALLNSEDFNGTNVRRLYKSSRVNGIMVINILNSSAESPSIYPAEGFSSVDTCPNDKYGMYSNSRYGDCKPSGDWNPPGTSLHFQDIGIPIFALSDPEDVYAVLHQCFYPFNNQSQSYPVCAAEVKSRMDAAVDTITCIRRSNRVALSLSGAPRFCDALGDKNVFVTMKNIPQNETRQNGSVILIGARLDSTSLFQNEYQAADTTVAGVVALLATAEALWKVSDIIRSNETFKDILFTFFQGETFDYIGSSRMVYDMNLNKFPQDYDSGDTSKLYLSRMNLLHLSQIVELNQVGRRDDLDSLWTHTDSLYNESTKNHQVDQMIESLQDIGKNLNLLIQRVDKDQPLPPASTQRFLRNRVDIPAVVITDHQTNYINKFYNSRFDTANLINATDYPRGMNESEKYNYITKQAELIANLSTTLAQYLYTASTGQSPSPDLIQNLTADPLTVTHLLYCFLVSPICELFTESVDSTNADILKKAKQPFPFYVSVNTNTNQVTALVNNIMARFTGERRPLNQNDCENNGYDQRYTYTWMQGNLMADRNGNLQRVGWCIKSLVQKADAISPAFEIDGYDMLSGEYSTWTESRWGNSAIGVRLFLLPSQQFQMNILGVGLLMLVISLPVVYFFQSRSTILFGGNISFGSGSVYNPMS</sequence>
<comment type="subcellular location">
    <subcellularLocation>
        <location evidence="1">Membrane</location>
        <topology evidence="1">Single-pass type I membrane protein</topology>
    </subcellularLocation>
</comment>
<organism evidence="12">
    <name type="scientific">Arion vulgaris</name>
    <dbReference type="NCBI Taxonomy" id="1028688"/>
    <lineage>
        <taxon>Eukaryota</taxon>
        <taxon>Metazoa</taxon>
        <taxon>Spiralia</taxon>
        <taxon>Lophotrochozoa</taxon>
        <taxon>Mollusca</taxon>
        <taxon>Gastropoda</taxon>
        <taxon>Heterobranchia</taxon>
        <taxon>Euthyneura</taxon>
        <taxon>Panpulmonata</taxon>
        <taxon>Eupulmonata</taxon>
        <taxon>Stylommatophora</taxon>
        <taxon>Helicina</taxon>
        <taxon>Arionoidea</taxon>
        <taxon>Arionidae</taxon>
        <taxon>Arion</taxon>
    </lineage>
</organism>
<evidence type="ECO:0000256" key="2">
    <source>
        <dbReference type="ARBA" id="ARBA00007717"/>
    </source>
</evidence>
<evidence type="ECO:0000256" key="9">
    <source>
        <dbReference type="ARBA" id="ARBA00023180"/>
    </source>
</evidence>
<evidence type="ECO:0000256" key="5">
    <source>
        <dbReference type="ARBA" id="ARBA00022729"/>
    </source>
</evidence>
<keyword evidence="5" id="KW-0732">Signal</keyword>
<feature type="transmembrane region" description="Helical" evidence="10">
    <location>
        <begin position="694"/>
        <end position="716"/>
    </location>
</feature>
<dbReference type="Pfam" id="PF18266">
    <property type="entry name" value="Ncstrn_small"/>
    <property type="match status" value="1"/>
</dbReference>
<reference evidence="12" key="1">
    <citation type="submission" date="2014-12" db="EMBL/GenBank/DDBJ databases">
        <title>Insight into the proteome of Arion vulgaris.</title>
        <authorList>
            <person name="Aradska J."/>
            <person name="Bulat T."/>
            <person name="Smidak R."/>
            <person name="Sarate P."/>
            <person name="Gangsoo J."/>
            <person name="Sialana F."/>
            <person name="Bilban M."/>
            <person name="Lubec G."/>
        </authorList>
    </citation>
    <scope>NUCLEOTIDE SEQUENCE</scope>
    <source>
        <tissue evidence="12">Skin</tissue>
    </source>
</reference>
<dbReference type="Pfam" id="PF05450">
    <property type="entry name" value="Nicastrin"/>
    <property type="match status" value="1"/>
</dbReference>
<dbReference type="Gene3D" id="3.40.630.10">
    <property type="entry name" value="Zn peptidases"/>
    <property type="match status" value="1"/>
</dbReference>
<dbReference type="GO" id="GO:0007219">
    <property type="term" value="P:Notch signaling pathway"/>
    <property type="evidence" value="ECO:0007669"/>
    <property type="project" value="UniProtKB-KW"/>
</dbReference>
<dbReference type="InterPro" id="IPR041084">
    <property type="entry name" value="Ncstrn_small"/>
</dbReference>
<keyword evidence="4 10" id="KW-0812">Transmembrane</keyword>
<dbReference type="PANTHER" id="PTHR21092:SF0">
    <property type="entry name" value="NICASTRIN"/>
    <property type="match status" value="1"/>
</dbReference>
<evidence type="ECO:0000259" key="11">
    <source>
        <dbReference type="Pfam" id="PF18266"/>
    </source>
</evidence>
<dbReference type="GO" id="GO:0005886">
    <property type="term" value="C:plasma membrane"/>
    <property type="evidence" value="ECO:0007669"/>
    <property type="project" value="TreeGrafter"/>
</dbReference>
<keyword evidence="7 10" id="KW-1133">Transmembrane helix</keyword>
<proteinExistence type="inferred from homology"/>
<dbReference type="EMBL" id="HACG01026742">
    <property type="protein sequence ID" value="CEK73607.1"/>
    <property type="molecule type" value="Transcribed_RNA"/>
</dbReference>
<evidence type="ECO:0000256" key="1">
    <source>
        <dbReference type="ARBA" id="ARBA00004479"/>
    </source>
</evidence>
<dbReference type="InterPro" id="IPR008710">
    <property type="entry name" value="Nicastrin"/>
</dbReference>
<evidence type="ECO:0000256" key="6">
    <source>
        <dbReference type="ARBA" id="ARBA00022976"/>
    </source>
</evidence>
<evidence type="ECO:0000256" key="10">
    <source>
        <dbReference type="SAM" id="Phobius"/>
    </source>
</evidence>
<comment type="similarity">
    <text evidence="2">Belongs to the nicastrin family.</text>
</comment>
<feature type="domain" description="Nicastrin small lobe" evidence="11">
    <location>
        <begin position="46"/>
        <end position="222"/>
    </location>
</feature>
<dbReference type="GO" id="GO:0007220">
    <property type="term" value="P:Notch receptor processing"/>
    <property type="evidence" value="ECO:0007669"/>
    <property type="project" value="TreeGrafter"/>
</dbReference>
<keyword evidence="6" id="KW-0914">Notch signaling pathway</keyword>
<dbReference type="AlphaFoldDB" id="A0A0B6ZZ39"/>
<name>A0A0B6ZZ39_9EUPU</name>
<dbReference type="SUPFAM" id="SSF53187">
    <property type="entry name" value="Zn-dependent exopeptidases"/>
    <property type="match status" value="1"/>
</dbReference>
<feature type="transmembrane region" description="Helical" evidence="10">
    <location>
        <begin position="12"/>
        <end position="31"/>
    </location>
</feature>
<accession>A0A0B6ZZ39</accession>
<dbReference type="GO" id="GO:0016485">
    <property type="term" value="P:protein processing"/>
    <property type="evidence" value="ECO:0007669"/>
    <property type="project" value="InterPro"/>
</dbReference>
<protein>
    <recommendedName>
        <fullName evidence="3">Nicastrin</fullName>
    </recommendedName>
</protein>
<keyword evidence="9" id="KW-0325">Glycoprotein</keyword>